<evidence type="ECO:0000313" key="2">
    <source>
        <dbReference type="EMBL" id="CAG2197041.1"/>
    </source>
</evidence>
<dbReference type="Proteomes" id="UP000683360">
    <property type="component" value="Unassembled WGS sequence"/>
</dbReference>
<gene>
    <name evidence="2" type="ORF">MEDL_11875</name>
</gene>
<evidence type="ECO:0000313" key="3">
    <source>
        <dbReference type="Proteomes" id="UP000683360"/>
    </source>
</evidence>
<dbReference type="PANTHER" id="PTHR15600">
    <property type="entry name" value="SACSIN"/>
    <property type="match status" value="1"/>
</dbReference>
<dbReference type="GO" id="GO:0030544">
    <property type="term" value="F:Hsp70 protein binding"/>
    <property type="evidence" value="ECO:0007669"/>
    <property type="project" value="TreeGrafter"/>
</dbReference>
<dbReference type="NCBIfam" id="NF047352">
    <property type="entry name" value="P_loop_sacsin"/>
    <property type="match status" value="2"/>
</dbReference>
<name>A0A8S3QPU6_MYTED</name>
<feature type="domain" description="Sacsin/Nov" evidence="1">
    <location>
        <begin position="16"/>
        <end position="230"/>
    </location>
</feature>
<evidence type="ECO:0000259" key="1">
    <source>
        <dbReference type="Pfam" id="PF25794"/>
    </source>
</evidence>
<dbReference type="PANTHER" id="PTHR15600:SF42">
    <property type="entry name" value="SACSIN"/>
    <property type="match status" value="1"/>
</dbReference>
<accession>A0A8S3QPU6</accession>
<dbReference type="InterPro" id="IPR036890">
    <property type="entry name" value="HATPase_C_sf"/>
</dbReference>
<organism evidence="2 3">
    <name type="scientific">Mytilus edulis</name>
    <name type="common">Blue mussel</name>
    <dbReference type="NCBI Taxonomy" id="6550"/>
    <lineage>
        <taxon>Eukaryota</taxon>
        <taxon>Metazoa</taxon>
        <taxon>Spiralia</taxon>
        <taxon>Lophotrochozoa</taxon>
        <taxon>Mollusca</taxon>
        <taxon>Bivalvia</taxon>
        <taxon>Autobranchia</taxon>
        <taxon>Pteriomorphia</taxon>
        <taxon>Mytilida</taxon>
        <taxon>Mytiloidea</taxon>
        <taxon>Mytilidae</taxon>
        <taxon>Mytilinae</taxon>
        <taxon>Mytilus</taxon>
    </lineage>
</organism>
<dbReference type="EMBL" id="CAJPWZ010000605">
    <property type="protein sequence ID" value="CAG2197041.1"/>
    <property type="molecule type" value="Genomic_DNA"/>
</dbReference>
<sequence length="2063" mass="238483">MAKRDPIRRCSMKRPSILKQLKNIMREYPGDVQILHELVQNADDAKASVMKIMFDQRQINPPGELGQVLKSPALCIYNDGVFDEDDWDGIKSVCLSHKEKKTDKIGRFGQGFKSVFHLTDTPVVVSGNTLLMINPLNVERECGMVFLSEIEDISNTGIFESFDFGSNAIRNNHYPATLFWFPLRSQESDLSKNVFTAVEMTKMLSLFGEDAAIVLLFLKYLTKIEIHNPTELSNPFINIKITYAQKKRSELQSFWSSMAKSTETKNKTKETFSIVIDAETQTQISTNSFVEIDHWTICHYHACHSDMSVELRQLAIDKEVACRVFNFLPLPATCKTYLPVHINGNFALSQNRRHLKLSDGRSADKFIKWNEGLIKEVLSESYITLVDHLIKISRRNNNTEELIDDVYKCLPNLNVTEEIWQTLIDRIYLKMIEKAVFFSDLGTWVTKNKAITCNVDCSPEQKQIIKTTIKDVLLKLQQPVVDVRQHMRVLVQKGNLRNIMPRELVTMIRNNPLSYLHLPWENKVALLNYFICDPRKEFQGLKLLQGLELLPLHCCHLTTFNREAEKVFVLRSEDVKLFIGAEQRFISQDLPDGLFKDLRSLASNNMFQLTTLNLEDMSLLLMNVFNTHCATSGNGKYIPKYKASPLNKVWIADVWKMINYYKNLTHINLTSKMATFDNIPLIPQLTADDTSIEHFCVLKGDYILKEYKGQGFSMSKPLPVDIIAMLEAENIEILKSNSIIDNAKIIGSYIKYPTDGGILELCEQQSGLKEKYVSHVGTGSMWQPTNINATPFGQREKLVTRLKNILDNYPKHHSVLKEILQNADDAGATEVHFLYDMRHHQTKYIFNDNWKPLQGPSLIVFNDAYFTANDLDGIKNLGIGSKTEEATKTGQFGIGFNAVYHITDVPTFMSAGKHAALGGMYCVLDPHCRYAPLARFNDPGMLMELQQLKERYSDVFDAFLTTGELKRENGTWFRFPFRNSEMAKTSHIRKTPFTSNDMKQLLEEMSCDMEESLLFLLNVKRITLSRVDHLGSHDILNIVDLLDPEVEHKTHLNFKKRFEEYNDLIIKQPTCDITSFVLEEFRYVYQIENFKSKESSTWLTVQTLGFNKPEMIDSRLVSSLKEKDIPAIIPRGGVAIKILPTSCTKEFKAKAFCLLPLNIETGLTCHVNGSFVLTCREISFGVLMQTFQAIDNSQYDFREYFKFLPDFKEAKNDFWKEFIYHFFLHSKLRRLKIFPVCPSISSRVDDMSNINEESETSSWTCLHIKGEMPILIDDLSNQIESDDACSLRSTCVELGMKLTCSPMFSDIRGRFEIQRFNQSEQVNQIRQVLKYCLKENKWAMLCGAPLLLNRMEEIFEIKESNELILTKFYYLLPKSPENFVHELLVDSFSMYRNHFTDLSIKIFTKLLPKTLESHTYKLDRPFRMVESCPRQWFRGFWKYIDSERFPLTNLLSWCLLPVNWNSTDYLFPLKMCSLTININSFDSHPELHSILAAMFLPTSDIESTVLQNLQAKYCDIETTLTCLYHWRKQINPDSKLSKDQCLIVLLYLIKDIRMNEYEKIRKLKDLPLFPTVYGDTVTVTEKSILIFDNKITIPTNGLGYLFQKLKLIVLQDFEDISVSFLYQLLGCERINAGTLYGNYILKHFNYISDESDRMLHLEFIRDNLLLDQSLELLLPSASIIFNGGRFRKANPFCNKRWRNFMISAGMKIQISDDIICRFAKRIAESGLQDDTYNRSKMIVKAFLNHVQTSKINVHYLSELSVIEFVAVEKTEDRYESIHPSYRTGLRLVSYSTAISHHCLNLAWTSDDILPRYAMPYNSKIRNHLNIREPSFQTIAQHAKNICLKLVKTCGDHDQDFIKVVLSALYDYFCKHLDKIDNLHCIPIVHVRKYKTFVRANQLIVDLVENDEIVPYLLKLPIEYGTYHELFTKLGMRTDPNINSYCKVLEQIYHHTRERHLSPKEIDYTKKAIQGLMKSLQNLESPLTELEVNVLYLLSEKNLLMPSDNLYYDSLEIPRESLKGNANLNFIAKLDCLGFNVAELPDLFSMLPEKHRPISIKSILTEKN</sequence>
<dbReference type="OrthoDB" id="6160039at2759"/>
<reference evidence="2" key="1">
    <citation type="submission" date="2021-03" db="EMBL/GenBank/DDBJ databases">
        <authorList>
            <person name="Bekaert M."/>
        </authorList>
    </citation>
    <scope>NUCLEOTIDE SEQUENCE</scope>
</reference>
<keyword evidence="3" id="KW-1185">Reference proteome</keyword>
<dbReference type="InterPro" id="IPR058210">
    <property type="entry name" value="SACS/Nov_dom"/>
</dbReference>
<dbReference type="Pfam" id="PF25794">
    <property type="entry name" value="SACS"/>
    <property type="match status" value="2"/>
</dbReference>
<comment type="caution">
    <text evidence="2">The sequence shown here is derived from an EMBL/GenBank/DDBJ whole genome shotgun (WGS) entry which is preliminary data.</text>
</comment>
<dbReference type="SUPFAM" id="SSF55874">
    <property type="entry name" value="ATPase domain of HSP90 chaperone/DNA topoisomerase II/histidine kinase"/>
    <property type="match status" value="2"/>
</dbReference>
<proteinExistence type="predicted"/>
<feature type="domain" description="Sacsin/Nov" evidence="1">
    <location>
        <begin position="795"/>
        <end position="1029"/>
    </location>
</feature>
<dbReference type="InterPro" id="IPR052972">
    <property type="entry name" value="Sacsin_chaperone_reg"/>
</dbReference>
<protein>
    <submittedName>
        <fullName evidence="2">SACS</fullName>
    </submittedName>
</protein>